<dbReference type="GO" id="GO:0030488">
    <property type="term" value="P:tRNA methylation"/>
    <property type="evidence" value="ECO:0007669"/>
    <property type="project" value="InterPro"/>
</dbReference>
<keyword evidence="10" id="KW-1185">Reference proteome</keyword>
<evidence type="ECO:0000259" key="8">
    <source>
        <dbReference type="Pfam" id="PF08704"/>
    </source>
</evidence>
<protein>
    <recommendedName>
        <fullName evidence="2">tRNA (adenine(58)-N(1))-methyltransferase catalytic subunit TRM61</fullName>
        <ecNumber evidence="1">2.1.1.220</ecNumber>
    </recommendedName>
    <alternativeName>
        <fullName evidence="7">tRNA(m1A58)-methyltransferase subunit TRM61</fullName>
    </alternativeName>
</protein>
<evidence type="ECO:0000256" key="6">
    <source>
        <dbReference type="ARBA" id="ARBA00022694"/>
    </source>
</evidence>
<evidence type="ECO:0000256" key="2">
    <source>
        <dbReference type="ARBA" id="ARBA00015963"/>
    </source>
</evidence>
<dbReference type="InterPro" id="IPR014816">
    <property type="entry name" value="tRNA_MeTrfase_Gcd14"/>
</dbReference>
<dbReference type="GO" id="GO:0005739">
    <property type="term" value="C:mitochondrion"/>
    <property type="evidence" value="ECO:0007669"/>
    <property type="project" value="TreeGrafter"/>
</dbReference>
<keyword evidence="6" id="KW-0819">tRNA processing</keyword>
<dbReference type="GO" id="GO:0031515">
    <property type="term" value="C:tRNA (m1A) methyltransferase complex"/>
    <property type="evidence" value="ECO:0007669"/>
    <property type="project" value="InterPro"/>
</dbReference>
<keyword evidence="5" id="KW-0949">S-adenosyl-L-methionine</keyword>
<dbReference type="PROSITE" id="PS51620">
    <property type="entry name" value="SAM_TRM61"/>
    <property type="match status" value="1"/>
</dbReference>
<accession>A0A9P6X1J5</accession>
<evidence type="ECO:0000256" key="1">
    <source>
        <dbReference type="ARBA" id="ARBA00012796"/>
    </source>
</evidence>
<dbReference type="Gene3D" id="3.40.50.150">
    <property type="entry name" value="Vaccinia Virus protein VP39"/>
    <property type="match status" value="1"/>
</dbReference>
<dbReference type="EMBL" id="JAANQT010002031">
    <property type="protein sequence ID" value="KAG1303317.1"/>
    <property type="molecule type" value="Genomic_DNA"/>
</dbReference>
<organism evidence="9 10">
    <name type="scientific">Rhizopus oryzae</name>
    <name type="common">Mucormycosis agent</name>
    <name type="synonym">Rhizopus arrhizus var. delemar</name>
    <dbReference type="NCBI Taxonomy" id="64495"/>
    <lineage>
        <taxon>Eukaryota</taxon>
        <taxon>Fungi</taxon>
        <taxon>Fungi incertae sedis</taxon>
        <taxon>Mucoromycota</taxon>
        <taxon>Mucoromycotina</taxon>
        <taxon>Mucoromycetes</taxon>
        <taxon>Mucorales</taxon>
        <taxon>Mucorineae</taxon>
        <taxon>Rhizopodaceae</taxon>
        <taxon>Rhizopus</taxon>
    </lineage>
</organism>
<dbReference type="AlphaFoldDB" id="A0A9P6X1J5"/>
<sequence length="293" mass="33296">MLAIHRKKTWLQAFQTMRYFTTFQEGDFCMLRQVRSNKKIFAGPLCPGGQRGTKEGVISHDCIIGKKPRSLIKINNDSAVYMAHFPTLGEYVQLLDLEPGHKVLEAGTGNGSLTLHLARAVAGRDGKVDTFDLKSEHSRTAQRHVQRFSRGQYASTVNFHVGSVGDALMELNPSEYDGIALDMPEPSEQIPKLLPFLRNDRFIVCYLPNMTQVLALGQFIEDLPLMMEDCLEVDWKEWEVRSTQIRSRLKEDEKQFTPANAKAWICRPINFDVKGHTAFLVKLRKIDAVSKEE</sequence>
<evidence type="ECO:0000313" key="9">
    <source>
        <dbReference type="EMBL" id="KAG1303317.1"/>
    </source>
</evidence>
<keyword evidence="3" id="KW-0489">Methyltransferase</keyword>
<dbReference type="Pfam" id="PF08704">
    <property type="entry name" value="GCD14"/>
    <property type="match status" value="1"/>
</dbReference>
<evidence type="ECO:0000256" key="7">
    <source>
        <dbReference type="ARBA" id="ARBA00033309"/>
    </source>
</evidence>
<evidence type="ECO:0000256" key="4">
    <source>
        <dbReference type="ARBA" id="ARBA00022679"/>
    </source>
</evidence>
<dbReference type="SUPFAM" id="SSF53335">
    <property type="entry name" value="S-adenosyl-L-methionine-dependent methyltransferases"/>
    <property type="match status" value="1"/>
</dbReference>
<feature type="domain" description="tRNA (adenine(58)-N(1))-methyltransferase catalytic subunit TRM61 C-terminal" evidence="8">
    <location>
        <begin position="92"/>
        <end position="247"/>
    </location>
</feature>
<dbReference type="CDD" id="cd02440">
    <property type="entry name" value="AdoMet_MTases"/>
    <property type="match status" value="1"/>
</dbReference>
<dbReference type="GO" id="GO:0160107">
    <property type="term" value="F:tRNA (adenine(58)-N1)-methyltransferase activity"/>
    <property type="evidence" value="ECO:0007669"/>
    <property type="project" value="UniProtKB-EC"/>
</dbReference>
<dbReference type="InterPro" id="IPR049470">
    <property type="entry name" value="TRM61_C"/>
</dbReference>
<name>A0A9P6X1J5_RHIOR</name>
<evidence type="ECO:0000256" key="3">
    <source>
        <dbReference type="ARBA" id="ARBA00022603"/>
    </source>
</evidence>
<dbReference type="PANTHER" id="PTHR12133">
    <property type="entry name" value="TRNA (ADENINE(58)-N(1))-METHYLTRANSFERASE"/>
    <property type="match status" value="1"/>
</dbReference>
<comment type="caution">
    <text evidence="9">The sequence shown here is derived from an EMBL/GenBank/DDBJ whole genome shotgun (WGS) entry which is preliminary data.</text>
</comment>
<evidence type="ECO:0000313" key="10">
    <source>
        <dbReference type="Proteomes" id="UP000716291"/>
    </source>
</evidence>
<dbReference type="Gene3D" id="3.10.330.20">
    <property type="match status" value="1"/>
</dbReference>
<gene>
    <name evidence="9" type="ORF">G6F64_010177</name>
</gene>
<proteinExistence type="predicted"/>
<dbReference type="PANTHER" id="PTHR12133:SF1">
    <property type="entry name" value="TRNA (ADENINE(58)-N(1))-METHYLTRANSFERASE, MITOCHONDRIAL"/>
    <property type="match status" value="1"/>
</dbReference>
<evidence type="ECO:0000256" key="5">
    <source>
        <dbReference type="ARBA" id="ARBA00022691"/>
    </source>
</evidence>
<dbReference type="Proteomes" id="UP000716291">
    <property type="component" value="Unassembled WGS sequence"/>
</dbReference>
<dbReference type="EC" id="2.1.1.220" evidence="1"/>
<dbReference type="InterPro" id="IPR029063">
    <property type="entry name" value="SAM-dependent_MTases_sf"/>
</dbReference>
<reference evidence="9" key="1">
    <citation type="journal article" date="2020" name="Microb. Genom.">
        <title>Genetic diversity of clinical and environmental Mucorales isolates obtained from an investigation of mucormycosis cases among solid organ transplant recipients.</title>
        <authorList>
            <person name="Nguyen M.H."/>
            <person name="Kaul D."/>
            <person name="Muto C."/>
            <person name="Cheng S.J."/>
            <person name="Richter R.A."/>
            <person name="Bruno V.M."/>
            <person name="Liu G."/>
            <person name="Beyhan S."/>
            <person name="Sundermann A.J."/>
            <person name="Mounaud S."/>
            <person name="Pasculle A.W."/>
            <person name="Nierman W.C."/>
            <person name="Driscoll E."/>
            <person name="Cumbie R."/>
            <person name="Clancy C.J."/>
            <person name="Dupont C.L."/>
        </authorList>
    </citation>
    <scope>NUCLEOTIDE SEQUENCE</scope>
    <source>
        <strain evidence="9">GL11</strain>
    </source>
</reference>
<keyword evidence="4" id="KW-0808">Transferase</keyword>